<dbReference type="RefSeq" id="WP_023432119.1">
    <property type="nucleotide sequence ID" value="NZ_AWXZ01000026.1"/>
</dbReference>
<dbReference type="InterPro" id="IPR001179">
    <property type="entry name" value="PPIase_FKBP_dom"/>
</dbReference>
<evidence type="ECO:0000256" key="15">
    <source>
        <dbReference type="SAM" id="MobiDB-lite"/>
    </source>
</evidence>
<feature type="compositionally biased region" description="Basic and acidic residues" evidence="15">
    <location>
        <begin position="444"/>
        <end position="477"/>
    </location>
</feature>
<name>V4RPI3_9HYPH</name>
<dbReference type="PATRIC" id="fig|631454.5.peg.1957"/>
<keyword evidence="12" id="KW-0963">Cytoplasm</keyword>
<dbReference type="GO" id="GO:0005737">
    <property type="term" value="C:cytoplasm"/>
    <property type="evidence" value="ECO:0007669"/>
    <property type="project" value="UniProtKB-SubCell"/>
</dbReference>
<dbReference type="SUPFAM" id="SSF54534">
    <property type="entry name" value="FKBP-like"/>
    <property type="match status" value="1"/>
</dbReference>
<dbReference type="GO" id="GO:0043022">
    <property type="term" value="F:ribosome binding"/>
    <property type="evidence" value="ECO:0007669"/>
    <property type="project" value="TreeGrafter"/>
</dbReference>
<dbReference type="EC" id="5.2.1.8" evidence="3 12"/>
<evidence type="ECO:0000256" key="6">
    <source>
        <dbReference type="ARBA" id="ARBA00023110"/>
    </source>
</evidence>
<evidence type="ECO:0000256" key="1">
    <source>
        <dbReference type="ARBA" id="ARBA00000971"/>
    </source>
</evidence>
<dbReference type="InterPro" id="IPR027304">
    <property type="entry name" value="Trigger_fact/SurA_dom_sf"/>
</dbReference>
<comment type="similarity">
    <text evidence="2 12 14">Belongs to the FKBP-type PPIase family. Tig subfamily.</text>
</comment>
<protein>
    <recommendedName>
        <fullName evidence="4 12">Trigger factor</fullName>
        <shortName evidence="12">TF</shortName>
        <ecNumber evidence="3 12">5.2.1.8</ecNumber>
    </recommendedName>
    <alternativeName>
        <fullName evidence="11 12">PPIase</fullName>
    </alternativeName>
</protein>
<dbReference type="SUPFAM" id="SSF102735">
    <property type="entry name" value="Trigger factor ribosome-binding domain"/>
    <property type="match status" value="1"/>
</dbReference>
<evidence type="ECO:0000313" key="18">
    <source>
        <dbReference type="Proteomes" id="UP000017819"/>
    </source>
</evidence>
<feature type="domain" description="PPIase FKBP-type" evidence="16">
    <location>
        <begin position="171"/>
        <end position="231"/>
    </location>
</feature>
<dbReference type="GO" id="GO:0003755">
    <property type="term" value="F:peptidyl-prolyl cis-trans isomerase activity"/>
    <property type="evidence" value="ECO:0007669"/>
    <property type="project" value="UniProtKB-UniRule"/>
</dbReference>
<evidence type="ECO:0000256" key="4">
    <source>
        <dbReference type="ARBA" id="ARBA00016902"/>
    </source>
</evidence>
<dbReference type="GO" id="GO:0051083">
    <property type="term" value="P:'de novo' cotranslational protein folding"/>
    <property type="evidence" value="ECO:0007669"/>
    <property type="project" value="TreeGrafter"/>
</dbReference>
<proteinExistence type="inferred from homology"/>
<keyword evidence="7 12" id="KW-0143">Chaperone</keyword>
<evidence type="ECO:0000256" key="7">
    <source>
        <dbReference type="ARBA" id="ARBA00023186"/>
    </source>
</evidence>
<dbReference type="Proteomes" id="UP000017819">
    <property type="component" value="Unassembled WGS sequence"/>
</dbReference>
<dbReference type="GO" id="GO:0051301">
    <property type="term" value="P:cell division"/>
    <property type="evidence" value="ECO:0007669"/>
    <property type="project" value="UniProtKB-KW"/>
</dbReference>
<keyword evidence="8 12" id="KW-0413">Isomerase</keyword>
<evidence type="ECO:0000256" key="13">
    <source>
        <dbReference type="PROSITE-ProRule" id="PRU00277"/>
    </source>
</evidence>
<comment type="caution">
    <text evidence="17">The sequence shown here is derived from an EMBL/GenBank/DDBJ whole genome shotgun (WGS) entry which is preliminary data.</text>
</comment>
<dbReference type="STRING" id="631454.N177_1979"/>
<keyword evidence="18" id="KW-1185">Reference proteome</keyword>
<dbReference type="InterPro" id="IPR037041">
    <property type="entry name" value="Trigger_fac_C_sf"/>
</dbReference>
<comment type="subcellular location">
    <subcellularLocation>
        <location evidence="12">Cytoplasm</location>
    </subcellularLocation>
    <text evidence="12">About half TF is bound to the ribosome near the polypeptide exit tunnel while the other half is free in the cytoplasm.</text>
</comment>
<dbReference type="Gene3D" id="3.10.50.40">
    <property type="match status" value="1"/>
</dbReference>
<dbReference type="Pfam" id="PF05697">
    <property type="entry name" value="Trigger_N"/>
    <property type="match status" value="1"/>
</dbReference>
<dbReference type="PANTHER" id="PTHR30560">
    <property type="entry name" value="TRIGGER FACTOR CHAPERONE AND PEPTIDYL-PROLYL CIS/TRANS ISOMERASE"/>
    <property type="match status" value="1"/>
</dbReference>
<evidence type="ECO:0000256" key="8">
    <source>
        <dbReference type="ARBA" id="ARBA00023235"/>
    </source>
</evidence>
<dbReference type="InterPro" id="IPR005215">
    <property type="entry name" value="Trig_fac"/>
</dbReference>
<keyword evidence="9 12" id="KW-0131">Cell cycle</keyword>
<feature type="region of interest" description="Disordered" evidence="15">
    <location>
        <begin position="444"/>
        <end position="501"/>
    </location>
</feature>
<organism evidence="17 18">
    <name type="scientific">Lutibaculum baratangense AMV1</name>
    <dbReference type="NCBI Taxonomy" id="631454"/>
    <lineage>
        <taxon>Bacteria</taxon>
        <taxon>Pseudomonadati</taxon>
        <taxon>Pseudomonadota</taxon>
        <taxon>Alphaproteobacteria</taxon>
        <taxon>Hyphomicrobiales</taxon>
        <taxon>Tepidamorphaceae</taxon>
        <taxon>Lutibaculum</taxon>
    </lineage>
</organism>
<sequence>MQVTETVNQGLKRELKIQIPAQELDQRLNTRLNELKGQVRLRGFRPGKVPVNHLRRVYGKSIMAEILEQTVSETSQKALTDRNEKPAYQPKIELPDNQDEIEQVLAGEGDLAFTMEFEVLPPVEVGDLTKIEVEREVSPVEDKDVDETLQRIADQNKGFEARAEGEAAQDGDRVTMDFVGKIDGEAFEGGSAEGATIVLGSGTFIPGFEEQLVGVKAGDEKTVEVTFPEQYQAAHLAGKPATFEIKVTEVAAPVDRTIDDEFATSLGFESLDKLKEAIRDQITKDLEGRSREKLKRQVLDALDEMHSFDLPEQLVEQEFQSIWQQVTADLERSGRSFADEGTTEEEQQGEYRKIAERRVRLGLVLAEIGEKNEVKVADEEVNRALIEQVRRYPGQEQQVWEAYQKNPGMLAQLRAPIFEDKVIDYIVELATVTEKRVSREELFSDPDDEHHHDHDHDHHHDHDHGDHGHDHEHDHGAEAAGEGGDEKPAKKKRAPRAKKAD</sequence>
<evidence type="ECO:0000256" key="9">
    <source>
        <dbReference type="ARBA" id="ARBA00023306"/>
    </source>
</evidence>
<evidence type="ECO:0000256" key="12">
    <source>
        <dbReference type="HAMAP-Rule" id="MF_00303"/>
    </source>
</evidence>
<dbReference type="OrthoDB" id="9767721at2"/>
<dbReference type="InterPro" id="IPR036611">
    <property type="entry name" value="Trigger_fac_ribosome-bd_sf"/>
</dbReference>
<evidence type="ECO:0000259" key="16">
    <source>
        <dbReference type="PROSITE" id="PS50059"/>
    </source>
</evidence>
<comment type="catalytic activity">
    <reaction evidence="1 12 13">
        <text>[protein]-peptidylproline (omega=180) = [protein]-peptidylproline (omega=0)</text>
        <dbReference type="Rhea" id="RHEA:16237"/>
        <dbReference type="Rhea" id="RHEA-COMP:10747"/>
        <dbReference type="Rhea" id="RHEA-COMP:10748"/>
        <dbReference type="ChEBI" id="CHEBI:83833"/>
        <dbReference type="ChEBI" id="CHEBI:83834"/>
        <dbReference type="EC" id="5.2.1.8"/>
    </reaction>
</comment>
<dbReference type="GO" id="GO:0015031">
    <property type="term" value="P:protein transport"/>
    <property type="evidence" value="ECO:0007669"/>
    <property type="project" value="UniProtKB-UniRule"/>
</dbReference>
<dbReference type="InterPro" id="IPR008881">
    <property type="entry name" value="Trigger_fac_ribosome-bd_bac"/>
</dbReference>
<dbReference type="AlphaFoldDB" id="V4RPI3"/>
<comment type="function">
    <text evidence="10 12">Involved in protein export. Acts as a chaperone by maintaining the newly synthesized protein in an open conformation. Functions as a peptidyl-prolyl cis-trans isomerase.</text>
</comment>
<dbReference type="GO" id="GO:0043335">
    <property type="term" value="P:protein unfolding"/>
    <property type="evidence" value="ECO:0007669"/>
    <property type="project" value="TreeGrafter"/>
</dbReference>
<accession>V4RPI3</accession>
<evidence type="ECO:0000256" key="11">
    <source>
        <dbReference type="ARBA" id="ARBA00029986"/>
    </source>
</evidence>
<dbReference type="HAMAP" id="MF_00303">
    <property type="entry name" value="Trigger_factor_Tig"/>
    <property type="match status" value="1"/>
</dbReference>
<dbReference type="Gene3D" id="1.10.3120.10">
    <property type="entry name" value="Trigger factor, C-terminal domain"/>
    <property type="match status" value="1"/>
</dbReference>
<dbReference type="InterPro" id="IPR046357">
    <property type="entry name" value="PPIase_dom_sf"/>
</dbReference>
<dbReference type="InterPro" id="IPR008880">
    <property type="entry name" value="Trigger_fac_C"/>
</dbReference>
<dbReference type="FunFam" id="3.10.50.40:FF:000001">
    <property type="entry name" value="Trigger factor"/>
    <property type="match status" value="1"/>
</dbReference>
<keyword evidence="5 12" id="KW-0132">Cell division</keyword>
<feature type="compositionally biased region" description="Basic residues" evidence="15">
    <location>
        <begin position="489"/>
        <end position="501"/>
    </location>
</feature>
<evidence type="ECO:0000313" key="17">
    <source>
        <dbReference type="EMBL" id="ESR25105.1"/>
    </source>
</evidence>
<evidence type="ECO:0000256" key="3">
    <source>
        <dbReference type="ARBA" id="ARBA00013194"/>
    </source>
</evidence>
<comment type="domain">
    <text evidence="12">Consists of 3 domains; the N-terminus binds the ribosome, the middle domain has PPIase activity, while the C-terminus has intrinsic chaperone activity on its own.</text>
</comment>
<gene>
    <name evidence="12" type="primary">tig</name>
    <name evidence="17" type="ORF">N177_1979</name>
</gene>
<reference evidence="17 18" key="1">
    <citation type="journal article" date="2014" name="Genome Announc.">
        <title>Draft Genome Sequence of Lutibaculum baratangense Strain AMV1T, Isolated from a Mud Volcano in Andamans, India.</title>
        <authorList>
            <person name="Singh A."/>
            <person name="Sreenivas A."/>
            <person name="Sathyanarayana Reddy G."/>
            <person name="Pinnaka A.K."/>
            <person name="Shivaji S."/>
        </authorList>
    </citation>
    <scope>NUCLEOTIDE SEQUENCE [LARGE SCALE GENOMIC DNA]</scope>
    <source>
        <strain evidence="17 18">AMV1</strain>
    </source>
</reference>
<dbReference type="GO" id="GO:0044183">
    <property type="term" value="F:protein folding chaperone"/>
    <property type="evidence" value="ECO:0007669"/>
    <property type="project" value="TreeGrafter"/>
</dbReference>
<evidence type="ECO:0000256" key="10">
    <source>
        <dbReference type="ARBA" id="ARBA00024849"/>
    </source>
</evidence>
<evidence type="ECO:0000256" key="14">
    <source>
        <dbReference type="RuleBase" id="RU003914"/>
    </source>
</evidence>
<dbReference type="NCBIfam" id="TIGR00115">
    <property type="entry name" value="tig"/>
    <property type="match status" value="1"/>
</dbReference>
<dbReference type="EMBL" id="AWXZ01000026">
    <property type="protein sequence ID" value="ESR25105.1"/>
    <property type="molecule type" value="Genomic_DNA"/>
</dbReference>
<evidence type="ECO:0000256" key="5">
    <source>
        <dbReference type="ARBA" id="ARBA00022618"/>
    </source>
</evidence>
<keyword evidence="6 12" id="KW-0697">Rotamase</keyword>
<dbReference type="SUPFAM" id="SSF109998">
    <property type="entry name" value="Triger factor/SurA peptide-binding domain-like"/>
    <property type="match status" value="1"/>
</dbReference>
<dbReference type="Gene3D" id="3.30.70.1050">
    <property type="entry name" value="Trigger factor ribosome-binding domain"/>
    <property type="match status" value="1"/>
</dbReference>
<dbReference type="Pfam" id="PF05698">
    <property type="entry name" value="Trigger_C"/>
    <property type="match status" value="1"/>
</dbReference>
<dbReference type="PANTHER" id="PTHR30560:SF3">
    <property type="entry name" value="TRIGGER FACTOR-LIKE PROTEIN TIG, CHLOROPLASTIC"/>
    <property type="match status" value="1"/>
</dbReference>
<evidence type="ECO:0000256" key="2">
    <source>
        <dbReference type="ARBA" id="ARBA00005464"/>
    </source>
</evidence>
<dbReference type="PROSITE" id="PS50059">
    <property type="entry name" value="FKBP_PPIASE"/>
    <property type="match status" value="1"/>
</dbReference>
<dbReference type="eggNOG" id="COG0544">
    <property type="taxonomic scope" value="Bacteria"/>
</dbReference>
<dbReference type="Pfam" id="PF00254">
    <property type="entry name" value="FKBP_C"/>
    <property type="match status" value="1"/>
</dbReference>